<evidence type="ECO:0000313" key="2">
    <source>
        <dbReference type="Proteomes" id="UP000663866"/>
    </source>
</evidence>
<dbReference type="Proteomes" id="UP000663866">
    <property type="component" value="Unassembled WGS sequence"/>
</dbReference>
<comment type="caution">
    <text evidence="1">The sequence shown here is derived from an EMBL/GenBank/DDBJ whole genome shotgun (WGS) entry which is preliminary data.</text>
</comment>
<dbReference type="Gene3D" id="3.40.220.10">
    <property type="entry name" value="Leucine Aminopeptidase, subunit E, domain 1"/>
    <property type="match status" value="1"/>
</dbReference>
<accession>A0A821A383</accession>
<name>A0A821A383_9BILA</name>
<evidence type="ECO:0000313" key="1">
    <source>
        <dbReference type="EMBL" id="CAF4571186.1"/>
    </source>
</evidence>
<keyword evidence="2" id="KW-1185">Reference proteome</keyword>
<feature type="non-terminal residue" evidence="1">
    <location>
        <position position="104"/>
    </location>
</feature>
<feature type="non-terminal residue" evidence="1">
    <location>
        <position position="1"/>
    </location>
</feature>
<organism evidence="1 2">
    <name type="scientific">Rotaria magnacalcarata</name>
    <dbReference type="NCBI Taxonomy" id="392030"/>
    <lineage>
        <taxon>Eukaryota</taxon>
        <taxon>Metazoa</taxon>
        <taxon>Spiralia</taxon>
        <taxon>Gnathifera</taxon>
        <taxon>Rotifera</taxon>
        <taxon>Eurotatoria</taxon>
        <taxon>Bdelloidea</taxon>
        <taxon>Philodinida</taxon>
        <taxon>Philodinidae</taxon>
        <taxon>Rotaria</taxon>
    </lineage>
</organism>
<dbReference type="EMBL" id="CAJOBG010065395">
    <property type="protein sequence ID" value="CAF4571186.1"/>
    <property type="molecule type" value="Genomic_DNA"/>
</dbReference>
<dbReference type="AlphaFoldDB" id="A0A821A383"/>
<sequence>QEENLLRRSNYYQSLDIEISDNDASERLHCDDKCKLEQISKGDSFYPMDEFGAIYTTGITVFRQTEVNGYAFMRNPLYNVSTLAMAAHREPKLKNNKTLANKFA</sequence>
<dbReference type="InterPro" id="IPR043472">
    <property type="entry name" value="Macro_dom-like"/>
</dbReference>
<protein>
    <submittedName>
        <fullName evidence="1">Uncharacterized protein</fullName>
    </submittedName>
</protein>
<reference evidence="1" key="1">
    <citation type="submission" date="2021-02" db="EMBL/GenBank/DDBJ databases">
        <authorList>
            <person name="Nowell W R."/>
        </authorList>
    </citation>
    <scope>NUCLEOTIDE SEQUENCE</scope>
</reference>
<proteinExistence type="predicted"/>
<gene>
    <name evidence="1" type="ORF">OVN521_LOCUS44055</name>
</gene>